<feature type="domain" description="Fe/B12 periplasmic-binding" evidence="6">
    <location>
        <begin position="67"/>
        <end position="328"/>
    </location>
</feature>
<sequence>MRRIGIKQIVWLGLLFVVMAAVIAACSGRTENPSSTAGNRAATGNKPGTKLFKAENGEIEIPANPQRIVAIQFAGDLLALGVKPVGIGSIVLNNSEQLKDELAGVADVGDVSVEKVLELAPDLIVAPSYLPPETVEKLGKVAPTVTLPWGGFAGSDPLEEVRTFGRMLGKEKEAEAWIARYKEKAAQAKQKLAGVIGPGETAASYEIWAKNLWVWDKNQRAGYNLFATLGLTPPDKVKKDVFEPGKSRDISQEVLPEYAADHMFVTVYQEEGGAERAKELMDNSIWKNLPSVKNNRVYLLNLKQFWFSDGLSLEKQLDILTETILSRSQK</sequence>
<name>A0A081PAX8_9BACL</name>
<evidence type="ECO:0000313" key="8">
    <source>
        <dbReference type="Proteomes" id="UP000028123"/>
    </source>
</evidence>
<keyword evidence="3" id="KW-0813">Transport</keyword>
<dbReference type="OrthoDB" id="2241086at2"/>
<feature type="region of interest" description="Disordered" evidence="5">
    <location>
        <begin position="29"/>
        <end position="48"/>
    </location>
</feature>
<dbReference type="Gene3D" id="3.40.50.1980">
    <property type="entry name" value="Nitrogenase molybdenum iron protein domain"/>
    <property type="match status" value="2"/>
</dbReference>
<dbReference type="Proteomes" id="UP000028123">
    <property type="component" value="Unassembled WGS sequence"/>
</dbReference>
<dbReference type="SUPFAM" id="SSF53807">
    <property type="entry name" value="Helical backbone' metal receptor"/>
    <property type="match status" value="1"/>
</dbReference>
<dbReference type="PANTHER" id="PTHR30532:SF26">
    <property type="entry name" value="IRON(3+)-HYDROXAMATE-BINDING PROTEIN FHUD"/>
    <property type="match status" value="1"/>
</dbReference>
<dbReference type="InterPro" id="IPR051313">
    <property type="entry name" value="Bact_iron-sidero_bind"/>
</dbReference>
<reference evidence="7 8" key="1">
    <citation type="submission" date="2014-06" db="EMBL/GenBank/DDBJ databases">
        <title>Draft genome sequence of Paenibacillus sp. MSt1.</title>
        <authorList>
            <person name="Aw Y.K."/>
            <person name="Ong K.S."/>
            <person name="Gan H.M."/>
            <person name="Lee S.M."/>
        </authorList>
    </citation>
    <scope>NUCLEOTIDE SEQUENCE [LARGE SCALE GENOMIC DNA]</scope>
    <source>
        <strain evidence="7 8">MSt1</strain>
    </source>
</reference>
<feature type="compositionally biased region" description="Polar residues" evidence="5">
    <location>
        <begin position="29"/>
        <end position="38"/>
    </location>
</feature>
<dbReference type="EMBL" id="JNVM01000002">
    <property type="protein sequence ID" value="KEQ27851.1"/>
    <property type="molecule type" value="Genomic_DNA"/>
</dbReference>
<keyword evidence="8" id="KW-1185">Reference proteome</keyword>
<comment type="similarity">
    <text evidence="2">Belongs to the bacterial solute-binding protein 8 family.</text>
</comment>
<evidence type="ECO:0000256" key="4">
    <source>
        <dbReference type="ARBA" id="ARBA00022729"/>
    </source>
</evidence>
<dbReference type="eggNOG" id="COG0614">
    <property type="taxonomic scope" value="Bacteria"/>
</dbReference>
<dbReference type="AlphaFoldDB" id="A0A081PAX8"/>
<dbReference type="PROSITE" id="PS51257">
    <property type="entry name" value="PROKAR_LIPOPROTEIN"/>
    <property type="match status" value="1"/>
</dbReference>
<dbReference type="PROSITE" id="PS50983">
    <property type="entry name" value="FE_B12_PBP"/>
    <property type="match status" value="1"/>
</dbReference>
<evidence type="ECO:0000256" key="2">
    <source>
        <dbReference type="ARBA" id="ARBA00008814"/>
    </source>
</evidence>
<dbReference type="InterPro" id="IPR002491">
    <property type="entry name" value="ABC_transptr_periplasmic_BD"/>
</dbReference>
<accession>A0A081PAX8</accession>
<evidence type="ECO:0000256" key="3">
    <source>
        <dbReference type="ARBA" id="ARBA00022448"/>
    </source>
</evidence>
<evidence type="ECO:0000313" key="7">
    <source>
        <dbReference type="EMBL" id="KEQ27851.1"/>
    </source>
</evidence>
<evidence type="ECO:0000256" key="5">
    <source>
        <dbReference type="SAM" id="MobiDB-lite"/>
    </source>
</evidence>
<comment type="subcellular location">
    <subcellularLocation>
        <location evidence="1">Cell envelope</location>
    </subcellularLocation>
</comment>
<dbReference type="RefSeq" id="WP_036675877.1">
    <property type="nucleotide sequence ID" value="NZ_JNVM01000002.1"/>
</dbReference>
<comment type="caution">
    <text evidence="7">The sequence shown here is derived from an EMBL/GenBank/DDBJ whole genome shotgun (WGS) entry which is preliminary data.</text>
</comment>
<proteinExistence type="inferred from homology"/>
<evidence type="ECO:0000259" key="6">
    <source>
        <dbReference type="PROSITE" id="PS50983"/>
    </source>
</evidence>
<dbReference type="Pfam" id="PF01497">
    <property type="entry name" value="Peripla_BP_2"/>
    <property type="match status" value="1"/>
</dbReference>
<keyword evidence="4" id="KW-0732">Signal</keyword>
<dbReference type="PANTHER" id="PTHR30532">
    <property type="entry name" value="IRON III DICITRATE-BINDING PERIPLASMIC PROTEIN"/>
    <property type="match status" value="1"/>
</dbReference>
<dbReference type="GO" id="GO:1901678">
    <property type="term" value="P:iron coordination entity transport"/>
    <property type="evidence" value="ECO:0007669"/>
    <property type="project" value="UniProtKB-ARBA"/>
</dbReference>
<organism evidence="7 8">
    <name type="scientific">Paenibacillus tyrfis</name>
    <dbReference type="NCBI Taxonomy" id="1501230"/>
    <lineage>
        <taxon>Bacteria</taxon>
        <taxon>Bacillati</taxon>
        <taxon>Bacillota</taxon>
        <taxon>Bacilli</taxon>
        <taxon>Bacillales</taxon>
        <taxon>Paenibacillaceae</taxon>
        <taxon>Paenibacillus</taxon>
    </lineage>
</organism>
<protein>
    <submittedName>
        <fullName evidence="7">ABC transporter substrate-binding protein</fullName>
    </submittedName>
</protein>
<dbReference type="GO" id="GO:0030288">
    <property type="term" value="C:outer membrane-bounded periplasmic space"/>
    <property type="evidence" value="ECO:0007669"/>
    <property type="project" value="TreeGrafter"/>
</dbReference>
<dbReference type="CDD" id="cd01138">
    <property type="entry name" value="FeuA"/>
    <property type="match status" value="1"/>
</dbReference>
<evidence type="ECO:0000256" key="1">
    <source>
        <dbReference type="ARBA" id="ARBA00004196"/>
    </source>
</evidence>
<gene>
    <name evidence="7" type="ORF">ET33_14405</name>
</gene>